<reference evidence="1 2" key="1">
    <citation type="submission" date="2018-07" db="EMBL/GenBank/DDBJ databases">
        <title>Genome sequencing of Runella.</title>
        <authorList>
            <person name="Baek M.-G."/>
            <person name="Yi H."/>
        </authorList>
    </citation>
    <scope>NUCLEOTIDE SEQUENCE [LARGE SCALE GENOMIC DNA]</scope>
    <source>
        <strain evidence="1 2">HYN0085</strain>
        <plasmid evidence="1 2">unnamed1</plasmid>
    </source>
</reference>
<dbReference type="AlphaFoldDB" id="A0A344TT48"/>
<organism evidence="1 2">
    <name type="scientific">Runella rosea</name>
    <dbReference type="NCBI Taxonomy" id="2259595"/>
    <lineage>
        <taxon>Bacteria</taxon>
        <taxon>Pseudomonadati</taxon>
        <taxon>Bacteroidota</taxon>
        <taxon>Cytophagia</taxon>
        <taxon>Cytophagales</taxon>
        <taxon>Spirosomataceae</taxon>
        <taxon>Runella</taxon>
    </lineage>
</organism>
<accession>A0A344TT48</accession>
<keyword evidence="2" id="KW-1185">Reference proteome</keyword>
<gene>
    <name evidence="1" type="ORF">DR864_28525</name>
</gene>
<evidence type="ECO:0000313" key="2">
    <source>
        <dbReference type="Proteomes" id="UP000251993"/>
    </source>
</evidence>
<dbReference type="KEGG" id="run:DR864_28525"/>
<evidence type="ECO:0000313" key="1">
    <source>
        <dbReference type="EMBL" id="AXE21819.1"/>
    </source>
</evidence>
<dbReference type="EMBL" id="CP030851">
    <property type="protein sequence ID" value="AXE21819.1"/>
    <property type="molecule type" value="Genomic_DNA"/>
</dbReference>
<geneLocation type="plasmid" evidence="1 2">
    <name>unnamed1</name>
</geneLocation>
<name>A0A344TT48_9BACT</name>
<protein>
    <submittedName>
        <fullName evidence="1">Uncharacterized protein</fullName>
    </submittedName>
</protein>
<proteinExistence type="predicted"/>
<dbReference type="Proteomes" id="UP000251993">
    <property type="component" value="Plasmid unnamed1"/>
</dbReference>
<sequence length="105" mass="12110">MLPKSVPFASQICPLLPNLSRCFPNLSRFIAIKIWFSVGYAPLQTITNFLQTLNPNFTQRKNKFFCVCFLKKIGSISPKKIKFLPNLLADQNSRLEDEKNAFHVY</sequence>
<keyword evidence="1" id="KW-0614">Plasmid</keyword>